<dbReference type="PRINTS" id="PR00371">
    <property type="entry name" value="FPNCR"/>
</dbReference>
<dbReference type="InterPro" id="IPR001709">
    <property type="entry name" value="Flavoprot_Pyr_Nucl_cyt_Rdtase"/>
</dbReference>
<evidence type="ECO:0000259" key="2">
    <source>
        <dbReference type="PROSITE" id="PS51384"/>
    </source>
</evidence>
<protein>
    <submittedName>
        <fullName evidence="3">Ni/Fe hydrogenase subunit gamma</fullName>
    </submittedName>
</protein>
<dbReference type="InterPro" id="IPR017938">
    <property type="entry name" value="Riboflavin_synthase-like_b-brl"/>
</dbReference>
<sequence length="289" mass="31917">MAPEPEKPDFRPSGAEGLLLPRLFRVESRRREIPDTVTLTLTPAEAGTEWPFAPGQFNMLTAFGIGEVPISISGDPAEPRRLLHTIRAVGAATGTLCRLTRGDVLGVRGPFGTAWPVQEAEGHDLVIIAGGLGLAPLRPAIYRALAHRAAYGNLELVYGARTPRDILYYRELQRWRSRFDVRVHVTVDSAPETWRGRVGVVTKILAYARFDAANTTALVCGPGVMMRFTVQDLMARGVSPEHIFVSLERHMQCGLGLCGHCQLGPLFICKDGPVFSYARVKDWFEKREV</sequence>
<dbReference type="GO" id="GO:0051537">
    <property type="term" value="F:2 iron, 2 sulfur cluster binding"/>
    <property type="evidence" value="ECO:0007669"/>
    <property type="project" value="UniProtKB-KW"/>
</dbReference>
<dbReference type="Pfam" id="PF10418">
    <property type="entry name" value="DHODB_Fe-S_bind"/>
    <property type="match status" value="1"/>
</dbReference>
<proteinExistence type="predicted"/>
<dbReference type="PRINTS" id="PR00406">
    <property type="entry name" value="CYTB5RDTASE"/>
</dbReference>
<name>A0A7C3Z2Q9_9BACT</name>
<keyword evidence="1" id="KW-0479">Metal-binding</keyword>
<comment type="cofactor">
    <cofactor evidence="1">
        <name>[2Fe-2S] cluster</name>
        <dbReference type="ChEBI" id="CHEBI:190135"/>
    </cofactor>
    <text evidence="1">Binds 1 [2Fe-2S] cluster per subunit.</text>
</comment>
<keyword evidence="1" id="KW-0001">2Fe-2S</keyword>
<gene>
    <name evidence="3" type="ORF">ENW96_12650</name>
</gene>
<dbReference type="InterPro" id="IPR017927">
    <property type="entry name" value="FAD-bd_FR_type"/>
</dbReference>
<evidence type="ECO:0000313" key="3">
    <source>
        <dbReference type="EMBL" id="HGF35207.1"/>
    </source>
</evidence>
<dbReference type="InterPro" id="IPR012165">
    <property type="entry name" value="Cyt_c3_hydrogenase_gsu"/>
</dbReference>
<dbReference type="GO" id="GO:0006221">
    <property type="term" value="P:pyrimidine nucleotide biosynthetic process"/>
    <property type="evidence" value="ECO:0007669"/>
    <property type="project" value="InterPro"/>
</dbReference>
<dbReference type="PANTHER" id="PTHR43513:SF1">
    <property type="entry name" value="ANAEROBIC SULFITE REDUCTASE SUBUNIT B"/>
    <property type="match status" value="1"/>
</dbReference>
<dbReference type="GO" id="GO:0050660">
    <property type="term" value="F:flavin adenine dinucleotide binding"/>
    <property type="evidence" value="ECO:0007669"/>
    <property type="project" value="InterPro"/>
</dbReference>
<dbReference type="GO" id="GO:0046872">
    <property type="term" value="F:metal ion binding"/>
    <property type="evidence" value="ECO:0007669"/>
    <property type="project" value="UniProtKB-KW"/>
</dbReference>
<comment type="caution">
    <text evidence="3">The sequence shown here is derived from an EMBL/GenBank/DDBJ whole genome shotgun (WGS) entry which is preliminary data.</text>
</comment>
<dbReference type="Gene3D" id="3.40.50.80">
    <property type="entry name" value="Nucleotide-binding domain of ferredoxin-NADP reductase (FNR) module"/>
    <property type="match status" value="1"/>
</dbReference>
<feature type="binding site" evidence="1">
    <location>
        <position position="269"/>
    </location>
    <ligand>
        <name>[2Fe-2S] cluster</name>
        <dbReference type="ChEBI" id="CHEBI:190135"/>
    </ligand>
</feature>
<dbReference type="PROSITE" id="PS51384">
    <property type="entry name" value="FAD_FR"/>
    <property type="match status" value="1"/>
</dbReference>
<feature type="binding site" evidence="1">
    <location>
        <position position="253"/>
    </location>
    <ligand>
        <name>[2Fe-2S] cluster</name>
        <dbReference type="ChEBI" id="CHEBI:190135"/>
    </ligand>
</feature>
<keyword evidence="1" id="KW-0408">Iron</keyword>
<organism evidence="3">
    <name type="scientific">Desulfobacca acetoxidans</name>
    <dbReference type="NCBI Taxonomy" id="60893"/>
    <lineage>
        <taxon>Bacteria</taxon>
        <taxon>Pseudomonadati</taxon>
        <taxon>Thermodesulfobacteriota</taxon>
        <taxon>Desulfobaccia</taxon>
        <taxon>Desulfobaccales</taxon>
        <taxon>Desulfobaccaceae</taxon>
        <taxon>Desulfobacca</taxon>
    </lineage>
</organism>
<dbReference type="PANTHER" id="PTHR43513">
    <property type="entry name" value="DIHYDROOROTATE DEHYDROGENASE B (NAD(+)), ELECTRON TRANSFER SUBUNIT"/>
    <property type="match status" value="1"/>
</dbReference>
<dbReference type="SUPFAM" id="SSF63380">
    <property type="entry name" value="Riboflavin synthase domain-like"/>
    <property type="match status" value="1"/>
</dbReference>
<dbReference type="CDD" id="cd06221">
    <property type="entry name" value="sulfite_reductase_like"/>
    <property type="match status" value="1"/>
</dbReference>
<dbReference type="PIRSF" id="PIRSF006816">
    <property type="entry name" value="Cyc3_hyd_g"/>
    <property type="match status" value="1"/>
</dbReference>
<dbReference type="InterPro" id="IPR001433">
    <property type="entry name" value="OxRdtase_FAD/NAD-bd"/>
</dbReference>
<dbReference type="EMBL" id="DTMF01000307">
    <property type="protein sequence ID" value="HGF35207.1"/>
    <property type="molecule type" value="Genomic_DNA"/>
</dbReference>
<accession>A0A7C3Z2Q9</accession>
<dbReference type="AlphaFoldDB" id="A0A7C3Z2Q9"/>
<dbReference type="GO" id="GO:0016491">
    <property type="term" value="F:oxidoreductase activity"/>
    <property type="evidence" value="ECO:0007669"/>
    <property type="project" value="InterPro"/>
</dbReference>
<feature type="domain" description="FAD-binding FR-type" evidence="2">
    <location>
        <begin position="19"/>
        <end position="117"/>
    </location>
</feature>
<evidence type="ECO:0000256" key="1">
    <source>
        <dbReference type="PIRSR" id="PIRSR006816-2"/>
    </source>
</evidence>
<keyword evidence="1" id="KW-0411">Iron-sulfur</keyword>
<dbReference type="InterPro" id="IPR039261">
    <property type="entry name" value="FNR_nucleotide-bd"/>
</dbReference>
<feature type="binding site" evidence="1">
    <location>
        <position position="258"/>
    </location>
    <ligand>
        <name>[2Fe-2S] cluster</name>
        <dbReference type="ChEBI" id="CHEBI:190135"/>
    </ligand>
</feature>
<dbReference type="SUPFAM" id="SSF52343">
    <property type="entry name" value="Ferredoxin reductase-like, C-terminal NADP-linked domain"/>
    <property type="match status" value="1"/>
</dbReference>
<feature type="binding site" evidence="1">
    <location>
        <position position="261"/>
    </location>
    <ligand>
        <name>[2Fe-2S] cluster</name>
        <dbReference type="ChEBI" id="CHEBI:190135"/>
    </ligand>
</feature>
<dbReference type="InterPro" id="IPR050353">
    <property type="entry name" value="PyrK_electron_transfer"/>
</dbReference>
<reference evidence="3" key="1">
    <citation type="journal article" date="2020" name="mSystems">
        <title>Genome- and Community-Level Interaction Insights into Carbon Utilization and Element Cycling Functions of Hydrothermarchaeota in Hydrothermal Sediment.</title>
        <authorList>
            <person name="Zhou Z."/>
            <person name="Liu Y."/>
            <person name="Xu W."/>
            <person name="Pan J."/>
            <person name="Luo Z.H."/>
            <person name="Li M."/>
        </authorList>
    </citation>
    <scope>NUCLEOTIDE SEQUENCE [LARGE SCALE GENOMIC DNA]</scope>
    <source>
        <strain evidence="3">SpSt-897</strain>
    </source>
</reference>
<dbReference type="Gene3D" id="2.40.30.10">
    <property type="entry name" value="Translation factors"/>
    <property type="match status" value="1"/>
</dbReference>
<dbReference type="Pfam" id="PF00175">
    <property type="entry name" value="NAD_binding_1"/>
    <property type="match status" value="1"/>
</dbReference>
<dbReference type="InterPro" id="IPR019480">
    <property type="entry name" value="Dihydroorotate_DH_Fe-S-bd"/>
</dbReference>